<dbReference type="GO" id="GO:0016020">
    <property type="term" value="C:membrane"/>
    <property type="evidence" value="ECO:0007669"/>
    <property type="project" value="TreeGrafter"/>
</dbReference>
<dbReference type="PANTHER" id="PTHR12393:SF6">
    <property type="entry name" value="SPHINGOMYELIN PHOSPHODIESTERASE 2"/>
    <property type="match status" value="1"/>
</dbReference>
<evidence type="ECO:0000313" key="1">
    <source>
        <dbReference type="EMBL" id="KXZ51125.1"/>
    </source>
</evidence>
<dbReference type="GO" id="GO:0046513">
    <property type="term" value="P:ceramide biosynthetic process"/>
    <property type="evidence" value="ECO:0007669"/>
    <property type="project" value="TreeGrafter"/>
</dbReference>
<dbReference type="GO" id="GO:0004620">
    <property type="term" value="F:phospholipase activity"/>
    <property type="evidence" value="ECO:0007669"/>
    <property type="project" value="TreeGrafter"/>
</dbReference>
<dbReference type="SUPFAM" id="SSF140860">
    <property type="entry name" value="Pseudo ankyrin repeat-like"/>
    <property type="match status" value="2"/>
</dbReference>
<dbReference type="EMBL" id="LSYV01000014">
    <property type="protein sequence ID" value="KXZ51125.1"/>
    <property type="molecule type" value="Genomic_DNA"/>
</dbReference>
<gene>
    <name evidence="1" type="ORF">GPECTOR_13g612</name>
</gene>
<dbReference type="PANTHER" id="PTHR12393">
    <property type="entry name" value="SPHINGOMYELIN PHOSPHODIESTERASE RELATED"/>
    <property type="match status" value="1"/>
</dbReference>
<proteinExistence type="predicted"/>
<keyword evidence="2" id="KW-1185">Reference proteome</keyword>
<comment type="caution">
    <text evidence="1">The sequence shown here is derived from an EMBL/GenBank/DDBJ whole genome shotgun (WGS) entry which is preliminary data.</text>
</comment>
<dbReference type="OrthoDB" id="540955at2759"/>
<protein>
    <recommendedName>
        <fullName evidence="3">Ankyrin repeat domain-containing protein</fullName>
    </recommendedName>
</protein>
<accession>A0A150GMX2</accession>
<reference evidence="2" key="1">
    <citation type="journal article" date="2016" name="Nat. Commun.">
        <title>The Gonium pectorale genome demonstrates co-option of cell cycle regulation during the evolution of multicellularity.</title>
        <authorList>
            <person name="Hanschen E.R."/>
            <person name="Marriage T.N."/>
            <person name="Ferris P.J."/>
            <person name="Hamaji T."/>
            <person name="Toyoda A."/>
            <person name="Fujiyama A."/>
            <person name="Neme R."/>
            <person name="Noguchi H."/>
            <person name="Minakuchi Y."/>
            <person name="Suzuki M."/>
            <person name="Kawai-Toyooka H."/>
            <person name="Smith D.R."/>
            <person name="Sparks H."/>
            <person name="Anderson J."/>
            <person name="Bakaric R."/>
            <person name="Luria V."/>
            <person name="Karger A."/>
            <person name="Kirschner M.W."/>
            <person name="Durand P.M."/>
            <person name="Michod R.E."/>
            <person name="Nozaki H."/>
            <person name="Olson B.J."/>
        </authorList>
    </citation>
    <scope>NUCLEOTIDE SEQUENCE [LARGE SCALE GENOMIC DNA]</scope>
    <source>
        <strain evidence="2">NIES-2863</strain>
    </source>
</reference>
<dbReference type="GO" id="GO:0005783">
    <property type="term" value="C:endoplasmic reticulum"/>
    <property type="evidence" value="ECO:0007669"/>
    <property type="project" value="TreeGrafter"/>
</dbReference>
<dbReference type="GO" id="GO:0030149">
    <property type="term" value="P:sphingolipid catabolic process"/>
    <property type="evidence" value="ECO:0007669"/>
    <property type="project" value="TreeGrafter"/>
</dbReference>
<evidence type="ECO:0000313" key="2">
    <source>
        <dbReference type="Proteomes" id="UP000075714"/>
    </source>
</evidence>
<name>A0A150GMX2_GONPE</name>
<sequence>MAAQETDAEAFASDAPPRLPNIWLPELVERYASFLHPNEVMCTLRCADKATAEQFRGHPEFASVRLSQPVPPHAFAARWAAPGAVRDLTLAQRKQLLRLTAATGVVANLEVALEAVGFIPNVKQLQPLLEAAAAAGHVDAIRRLVGIGHNLAPGLVPETGHSPGAAVKSGNVVVCDACGLGAQRQWSVGHVAAALHAGRPEVADCLLQQQPEGPIGPSDSLAPLGGKACKRLLDAAAEGCNLATLRECNLEVLQWLRQHGCPINAAEVVSAAAECVHLPVLAWAVEEMGVSLQNQVLARGAVRQCNLEALQWLRQYGCPLNAAEVVLAAARAHNMPVLTWAVEELGAQATSPALMDAMAALGRVELLTWLHQHGCPWGAITFWSAAAVGCEAALEWLVEQGCPLPDDGGPYLVAARNGDLATLRCLARLGCPWGPTSGRRSVFESCLHPCCLLLPVLRLLVNLGCPVKWEAYLAVSHISTWGGPKEVGEWLAAEADQRQQKP</sequence>
<dbReference type="Proteomes" id="UP000075714">
    <property type="component" value="Unassembled WGS sequence"/>
</dbReference>
<evidence type="ECO:0008006" key="3">
    <source>
        <dbReference type="Google" id="ProtNLM"/>
    </source>
</evidence>
<dbReference type="GO" id="GO:0071944">
    <property type="term" value="C:cell periphery"/>
    <property type="evidence" value="ECO:0007669"/>
    <property type="project" value="TreeGrafter"/>
</dbReference>
<dbReference type="Gene3D" id="1.25.40.20">
    <property type="entry name" value="Ankyrin repeat-containing domain"/>
    <property type="match status" value="1"/>
</dbReference>
<dbReference type="AlphaFoldDB" id="A0A150GMX2"/>
<organism evidence="1 2">
    <name type="scientific">Gonium pectorale</name>
    <name type="common">Green alga</name>
    <dbReference type="NCBI Taxonomy" id="33097"/>
    <lineage>
        <taxon>Eukaryota</taxon>
        <taxon>Viridiplantae</taxon>
        <taxon>Chlorophyta</taxon>
        <taxon>core chlorophytes</taxon>
        <taxon>Chlorophyceae</taxon>
        <taxon>CS clade</taxon>
        <taxon>Chlamydomonadales</taxon>
        <taxon>Volvocaceae</taxon>
        <taxon>Gonium</taxon>
    </lineage>
</organism>
<dbReference type="InterPro" id="IPR036770">
    <property type="entry name" value="Ankyrin_rpt-contain_sf"/>
</dbReference>